<proteinExistence type="inferred from homology"/>
<dbReference type="OrthoDB" id="19692at2759"/>
<keyword evidence="1" id="KW-0808">Transferase</keyword>
<dbReference type="SMART" id="SM00212">
    <property type="entry name" value="UBCc"/>
    <property type="match status" value="1"/>
</dbReference>
<evidence type="ECO:0000313" key="10">
    <source>
        <dbReference type="EMBL" id="KZZ89858.1"/>
    </source>
</evidence>
<evidence type="ECO:0000256" key="5">
    <source>
        <dbReference type="ARBA" id="ARBA00042179"/>
    </source>
</evidence>
<keyword evidence="8" id="KW-0547">Nucleotide-binding</keyword>
<evidence type="ECO:0000256" key="8">
    <source>
        <dbReference type="RuleBase" id="RU362109"/>
    </source>
</evidence>
<dbReference type="Proteomes" id="UP000242877">
    <property type="component" value="Unassembled WGS sequence"/>
</dbReference>
<evidence type="ECO:0000256" key="6">
    <source>
        <dbReference type="ARBA" id="ARBA00042190"/>
    </source>
</evidence>
<comment type="similarity">
    <text evidence="8">Belongs to the ubiquitin-conjugating enzyme family.</text>
</comment>
<dbReference type="InterPro" id="IPR023313">
    <property type="entry name" value="UBQ-conjugating_AS"/>
</dbReference>
<dbReference type="GO" id="GO:0016740">
    <property type="term" value="F:transferase activity"/>
    <property type="evidence" value="ECO:0007669"/>
    <property type="project" value="UniProtKB-KW"/>
</dbReference>
<keyword evidence="8" id="KW-0067">ATP-binding</keyword>
<gene>
    <name evidence="10" type="ORF">AAP_04209</name>
</gene>
<accession>A0A167XB42</accession>
<dbReference type="PANTHER" id="PTHR24067">
    <property type="entry name" value="UBIQUITIN-CONJUGATING ENZYME E2"/>
    <property type="match status" value="1"/>
</dbReference>
<evidence type="ECO:0000256" key="2">
    <source>
        <dbReference type="ARBA" id="ARBA00022786"/>
    </source>
</evidence>
<evidence type="ECO:0000256" key="1">
    <source>
        <dbReference type="ARBA" id="ARBA00022679"/>
    </source>
</evidence>
<feature type="active site" description="Glycyl thioester intermediate" evidence="7">
    <location>
        <position position="90"/>
    </location>
</feature>
<keyword evidence="2 8" id="KW-0833">Ubl conjugation pathway</keyword>
<dbReference type="InterPro" id="IPR016135">
    <property type="entry name" value="UBQ-conjugating_enzyme/RWD"/>
</dbReference>
<organism evidence="10 11">
    <name type="scientific">Ascosphaera apis ARSEF 7405</name>
    <dbReference type="NCBI Taxonomy" id="392613"/>
    <lineage>
        <taxon>Eukaryota</taxon>
        <taxon>Fungi</taxon>
        <taxon>Dikarya</taxon>
        <taxon>Ascomycota</taxon>
        <taxon>Pezizomycotina</taxon>
        <taxon>Eurotiomycetes</taxon>
        <taxon>Eurotiomycetidae</taxon>
        <taxon>Onygenales</taxon>
        <taxon>Ascosphaeraceae</taxon>
        <taxon>Ascosphaera</taxon>
    </lineage>
</organism>
<dbReference type="FunFam" id="3.10.110.10:FF:000048">
    <property type="entry name" value="Ubiquitin-conjugating enzyme E2 15"/>
    <property type="match status" value="1"/>
</dbReference>
<dbReference type="PROSITE" id="PS00183">
    <property type="entry name" value="UBC_1"/>
    <property type="match status" value="1"/>
</dbReference>
<dbReference type="InterPro" id="IPR000608">
    <property type="entry name" value="UBC"/>
</dbReference>
<dbReference type="Gene3D" id="3.10.110.10">
    <property type="entry name" value="Ubiquitin Conjugating Enzyme"/>
    <property type="match status" value="1"/>
</dbReference>
<dbReference type="PROSITE" id="PS50127">
    <property type="entry name" value="UBC_2"/>
    <property type="match status" value="1"/>
</dbReference>
<dbReference type="Pfam" id="PF00179">
    <property type="entry name" value="UQ_con"/>
    <property type="match status" value="1"/>
</dbReference>
<comment type="caution">
    <text evidence="10">The sequence shown here is derived from an EMBL/GenBank/DDBJ whole genome shotgun (WGS) entry which is preliminary data.</text>
</comment>
<dbReference type="SUPFAM" id="SSF54495">
    <property type="entry name" value="UBC-like"/>
    <property type="match status" value="1"/>
</dbReference>
<evidence type="ECO:0000259" key="9">
    <source>
        <dbReference type="PROSITE" id="PS50127"/>
    </source>
</evidence>
<name>A0A167XB42_9EURO</name>
<dbReference type="GO" id="GO:0005524">
    <property type="term" value="F:ATP binding"/>
    <property type="evidence" value="ECO:0007669"/>
    <property type="project" value="UniProtKB-UniRule"/>
</dbReference>
<dbReference type="CDD" id="cd23795">
    <property type="entry name" value="UBCc_UBE2G1"/>
    <property type="match status" value="1"/>
</dbReference>
<dbReference type="AlphaFoldDB" id="A0A167XB42"/>
<protein>
    <recommendedName>
        <fullName evidence="3">Ubiquitin-conjugating enzyme E2 2</fullName>
    </recommendedName>
    <alternativeName>
        <fullName evidence="5">E2 ubiquitin-conjugating enzyme 2</fullName>
    </alternativeName>
    <alternativeName>
        <fullName evidence="6">Ubiquitin carrier protein UBC2</fullName>
    </alternativeName>
    <alternativeName>
        <fullName evidence="4">Ubiquitin-protein ligase UBC2</fullName>
    </alternativeName>
</protein>
<dbReference type="VEuPathDB" id="FungiDB:AAP_04209"/>
<evidence type="ECO:0000256" key="3">
    <source>
        <dbReference type="ARBA" id="ARBA00039884"/>
    </source>
</evidence>
<dbReference type="EMBL" id="AZGZ01000019">
    <property type="protein sequence ID" value="KZZ89858.1"/>
    <property type="molecule type" value="Genomic_DNA"/>
</dbReference>
<evidence type="ECO:0000256" key="7">
    <source>
        <dbReference type="PROSITE-ProRule" id="PRU10133"/>
    </source>
</evidence>
<reference evidence="10 11" key="1">
    <citation type="journal article" date="2016" name="Genome Biol. Evol.">
        <title>Divergent and convergent evolution of fungal pathogenicity.</title>
        <authorList>
            <person name="Shang Y."/>
            <person name="Xiao G."/>
            <person name="Zheng P."/>
            <person name="Cen K."/>
            <person name="Zhan S."/>
            <person name="Wang C."/>
        </authorList>
    </citation>
    <scope>NUCLEOTIDE SEQUENCE [LARGE SCALE GENOMIC DNA]</scope>
    <source>
        <strain evidence="10 11">ARSEF 7405</strain>
    </source>
</reference>
<evidence type="ECO:0000313" key="11">
    <source>
        <dbReference type="Proteomes" id="UP000242877"/>
    </source>
</evidence>
<sequence length="167" mass="18712">MSGAAVLLAKQLKQMQNDKDLPGISCGLVNDDNVFEWEVMLMLSDDMKYYGGGFFKARLSFPSEYPLLPPKMKFETPIFHPNVYPSGEVCISILHAPGEDRWGYESAAERWSPVQTPETILISVISMLGSPNDESPANVEAAKLLREDEKAFKRRVRQCVRASLGEE</sequence>
<dbReference type="InterPro" id="IPR050113">
    <property type="entry name" value="Ub_conjugating_enzyme"/>
</dbReference>
<evidence type="ECO:0000256" key="4">
    <source>
        <dbReference type="ARBA" id="ARBA00041569"/>
    </source>
</evidence>
<feature type="domain" description="UBC core" evidence="9">
    <location>
        <begin position="3"/>
        <end position="165"/>
    </location>
</feature>
<keyword evidence="11" id="KW-1185">Reference proteome</keyword>